<dbReference type="Gene3D" id="3.40.630.30">
    <property type="match status" value="1"/>
</dbReference>
<name>A0A6A1XEK5_BACOV</name>
<evidence type="ECO:0000313" key="1">
    <source>
        <dbReference type="EMBL" id="KAB1324956.1"/>
    </source>
</evidence>
<organism evidence="1 2">
    <name type="scientific">Bacteroides ovatus</name>
    <dbReference type="NCBI Taxonomy" id="28116"/>
    <lineage>
        <taxon>Bacteria</taxon>
        <taxon>Pseudomonadati</taxon>
        <taxon>Bacteroidota</taxon>
        <taxon>Bacteroidia</taxon>
        <taxon>Bacteroidales</taxon>
        <taxon>Bacteroidaceae</taxon>
        <taxon>Bacteroides</taxon>
    </lineage>
</organism>
<evidence type="ECO:0000313" key="2">
    <source>
        <dbReference type="Proteomes" id="UP000375690"/>
    </source>
</evidence>
<protein>
    <submittedName>
        <fullName evidence="1">Uncharacterized protein</fullName>
    </submittedName>
</protein>
<dbReference type="InterPro" id="IPR016181">
    <property type="entry name" value="Acyl_CoA_acyltransferase"/>
</dbReference>
<gene>
    <name evidence="1" type="ORF">F3B53_15825</name>
</gene>
<reference evidence="1 2" key="1">
    <citation type="journal article" date="2019" name="Nat. Med.">
        <title>A library of human gut bacterial isolates paired with longitudinal multiomics data enables mechanistic microbiome research.</title>
        <authorList>
            <person name="Poyet M."/>
            <person name="Groussin M."/>
            <person name="Gibbons S.M."/>
            <person name="Avila-Pacheco J."/>
            <person name="Jiang X."/>
            <person name="Kearney S.M."/>
            <person name="Perrotta A.R."/>
            <person name="Berdy B."/>
            <person name="Zhao S."/>
            <person name="Lieberman T.D."/>
            <person name="Swanson P.K."/>
            <person name="Smith M."/>
            <person name="Roesemann S."/>
            <person name="Alexander J.E."/>
            <person name="Rich S.A."/>
            <person name="Livny J."/>
            <person name="Vlamakis H."/>
            <person name="Clish C."/>
            <person name="Bullock K."/>
            <person name="Deik A."/>
            <person name="Scott J."/>
            <person name="Pierce K.A."/>
            <person name="Xavier R.J."/>
            <person name="Alm E.J."/>
        </authorList>
    </citation>
    <scope>NUCLEOTIDE SEQUENCE [LARGE SCALE GENOMIC DNA]</scope>
    <source>
        <strain evidence="1 2">BIOML-A2</strain>
    </source>
</reference>
<dbReference type="SUPFAM" id="SSF55729">
    <property type="entry name" value="Acyl-CoA N-acyltransferases (Nat)"/>
    <property type="match status" value="1"/>
</dbReference>
<proteinExistence type="predicted"/>
<dbReference type="AlphaFoldDB" id="A0A6A1XEK5"/>
<accession>A0A6A1XEK5</accession>
<sequence>MFNYKLIDIKSLNKEKCGLVESPLYSKEWLQYLESWRQLKPTIIEISLNKNLVGYLFGVSKTVFGIKMFGSPLYGCILPYMGFNLKEDVEKDYSQILKGCIDYLKGICGFQYISICDLHNTEDRLKDLNFKFDSEKWETYILDIDKPLDEVKKGFSKTYRNYINYFAKHEGIVSEDYSEDMILNHNAQLVDVYDRDGESSPDIINKYKIMFEKLIPHGMLYCVKADIPTKKSIGSSIYLYGGEWAYFLTNATYSENLNDRPNQSMMWEAIQHFHEKGVKKMDLVGPGQYKKYYGGEYTIFYNITVSRFGIHKAMLLLRKAYIYCVKSKFISKLLGK</sequence>
<dbReference type="EMBL" id="VWFC01000019">
    <property type="protein sequence ID" value="KAB1324956.1"/>
    <property type="molecule type" value="Genomic_DNA"/>
</dbReference>
<comment type="caution">
    <text evidence="1">The sequence shown here is derived from an EMBL/GenBank/DDBJ whole genome shotgun (WGS) entry which is preliminary data.</text>
</comment>
<dbReference type="RefSeq" id="WP_055234702.1">
    <property type="nucleotide sequence ID" value="NZ_CP113514.1"/>
</dbReference>
<dbReference type="Proteomes" id="UP000375690">
    <property type="component" value="Unassembled WGS sequence"/>
</dbReference>